<evidence type="ECO:0008006" key="8">
    <source>
        <dbReference type="Google" id="ProtNLM"/>
    </source>
</evidence>
<dbReference type="PANTHER" id="PTHR24148:SF73">
    <property type="entry name" value="HET DOMAIN PROTEIN (AFU_ORTHOLOGUE AFUA_8G01020)"/>
    <property type="match status" value="1"/>
</dbReference>
<keyword evidence="1" id="KW-0285">Flavoprotein</keyword>
<dbReference type="Pfam" id="PF26639">
    <property type="entry name" value="Het-6_barrel"/>
    <property type="match status" value="1"/>
</dbReference>
<dbReference type="GO" id="GO:0071949">
    <property type="term" value="F:FAD binding"/>
    <property type="evidence" value="ECO:0007669"/>
    <property type="project" value="InterPro"/>
</dbReference>
<dbReference type="GO" id="GO:0016491">
    <property type="term" value="F:oxidoreductase activity"/>
    <property type="evidence" value="ECO:0007669"/>
    <property type="project" value="UniProtKB-KW"/>
</dbReference>
<dbReference type="Pfam" id="PF06985">
    <property type="entry name" value="HET"/>
    <property type="match status" value="1"/>
</dbReference>
<reference evidence="6" key="2">
    <citation type="submission" date="2020-05" db="EMBL/GenBank/DDBJ databases">
        <authorList>
            <person name="Kim H.-S."/>
            <person name="Proctor R.H."/>
            <person name="Brown D.W."/>
        </authorList>
    </citation>
    <scope>NUCLEOTIDE SEQUENCE</scope>
    <source>
        <strain evidence="6">NRRL 20472</strain>
    </source>
</reference>
<dbReference type="PANTHER" id="PTHR24148">
    <property type="entry name" value="ANKYRIN REPEAT DOMAIN-CONTAINING PROTEIN 39 HOMOLOG-RELATED"/>
    <property type="match status" value="1"/>
</dbReference>
<dbReference type="Proteomes" id="UP000622797">
    <property type="component" value="Unassembled WGS sequence"/>
</dbReference>
<keyword evidence="3" id="KW-0560">Oxidoreductase</keyword>
<dbReference type="Pfam" id="PF01494">
    <property type="entry name" value="FAD_binding_3"/>
    <property type="match status" value="1"/>
</dbReference>
<dbReference type="AlphaFoldDB" id="A0A8H4XGL7"/>
<dbReference type="SUPFAM" id="SSF51905">
    <property type="entry name" value="FAD/NAD(P)-binding domain"/>
    <property type="match status" value="1"/>
</dbReference>
<reference evidence="6" key="1">
    <citation type="journal article" date="2020" name="BMC Genomics">
        <title>Correction to: Identification and distribution of gene clusters required for synthesis of sphingolipid metabolism inhibitors in diverse species of the filamentous fungus Fusarium.</title>
        <authorList>
            <person name="Kim H.S."/>
            <person name="Lohmar J.M."/>
            <person name="Busman M."/>
            <person name="Brown D.W."/>
            <person name="Naumann T.A."/>
            <person name="Divon H.H."/>
            <person name="Lysoe E."/>
            <person name="Uhlig S."/>
            <person name="Proctor R.H."/>
        </authorList>
    </citation>
    <scope>NUCLEOTIDE SEQUENCE</scope>
    <source>
        <strain evidence="6">NRRL 20472</strain>
    </source>
</reference>
<dbReference type="InterPro" id="IPR036188">
    <property type="entry name" value="FAD/NAD-bd_sf"/>
</dbReference>
<keyword evidence="7" id="KW-1185">Reference proteome</keyword>
<dbReference type="InterPro" id="IPR052895">
    <property type="entry name" value="HetReg/Transcr_Mod"/>
</dbReference>
<accession>A0A8H4XGL7</accession>
<dbReference type="PRINTS" id="PR00420">
    <property type="entry name" value="RNGMNOXGNASE"/>
</dbReference>
<evidence type="ECO:0000313" key="6">
    <source>
        <dbReference type="EMBL" id="KAF4973369.1"/>
    </source>
</evidence>
<evidence type="ECO:0000259" key="4">
    <source>
        <dbReference type="Pfam" id="PF01494"/>
    </source>
</evidence>
<gene>
    <name evidence="6" type="ORF">FSARC_347</name>
</gene>
<name>A0A8H4XGL7_9HYPO</name>
<evidence type="ECO:0000256" key="2">
    <source>
        <dbReference type="ARBA" id="ARBA00022827"/>
    </source>
</evidence>
<comment type="caution">
    <text evidence="6">The sequence shown here is derived from an EMBL/GenBank/DDBJ whole genome shotgun (WGS) entry which is preliminary data.</text>
</comment>
<keyword evidence="2" id="KW-0274">FAD</keyword>
<organism evidence="6 7">
    <name type="scientific">Fusarium sarcochroum</name>
    <dbReference type="NCBI Taxonomy" id="1208366"/>
    <lineage>
        <taxon>Eukaryota</taxon>
        <taxon>Fungi</taxon>
        <taxon>Dikarya</taxon>
        <taxon>Ascomycota</taxon>
        <taxon>Pezizomycotina</taxon>
        <taxon>Sordariomycetes</taxon>
        <taxon>Hypocreomycetidae</taxon>
        <taxon>Hypocreales</taxon>
        <taxon>Nectriaceae</taxon>
        <taxon>Fusarium</taxon>
        <taxon>Fusarium lateritium species complex</taxon>
    </lineage>
</organism>
<proteinExistence type="predicted"/>
<sequence length="993" mass="111101">MTFEKQRIVIAGGGLGGLAAACRLAGDGHDVELYERSTSLSTASGAIFIRAGAVKCFYRWQLREAFEAITAPIELYETRGAGTNEPIHRLDASVFSKYPEWSTDRQALQTVLYNEAVKAGAKVHFGTEIANVEEDNHHAFVTLKDGSKITADILLAADGISSRLRSQILSHVDPARLAVIRSPSTHYPTEIPIAKLANNEATKAICIPPDSEKSIMWPGQGGYLIGKFNRHRDLFNAMFSIQHGPADSESSEQKLYDATSDTNVVRNFFASYNPTVTALASMMESCSRWRLARLEPLDTWSSPGKRLVLLGDAAHAMLPNLAAGFSCIVEDIEALSKILRDSGKDTADVIEMWENIRIPRVSKLQNGSLFHYNLYNAGKPLDYGLSEEEKNLPMGNGDRDAPLNSERFMKWAFDHDTTNEARNKDHCDDTPLSTSTKQVRKLEEAASSPMTYQQLDLGCHQIRVLHLLPGDPTDPLRCVLQTAILDNDPEYEALSYAWGDPLEHRSIEVDGRQRGVTVNLYHALLRLRYSKSERCLWVDALCIDQDNDFEKSHQVNLMKNIYSRTNRAILWLGDFSDEPNAIANHIPCHIATAAFNLLESLAANHHIEGFSEDVDESISGLHRLLQLSWWHRAWTVQEAILPPDATFVCGTVQLLFSQFVQACANLFEHIYRGCCYRDNVLQSALSELSGLTQAQQRIQDNSLTIHYALNVFRVRHASDPRDKVYAYLGLASNVSANYALPHEEVFKLTTRSLIEESGRLGCLLRTAEEERSPTLPTWAPDWCASFDDKRYSHEINWFYLYPFYDAADSTKAKTRASSSEVVLDLQGLVLDSIVRVGDILDTPRSMKEMVTEWQDKVFGEYPLGGTYREASCRTILADIYYGQTSYIRIDSCDNAEEILYDELDNFWTRIALSAFDKRGFSTAAGMIGLGNRDIQVGDSICILAGGKMPFILRQVEGPGGGVAYQYIGQAYVHGIMDGEMMDEGRDLEWISLV</sequence>
<dbReference type="InterPro" id="IPR010730">
    <property type="entry name" value="HET"/>
</dbReference>
<protein>
    <recommendedName>
        <fullName evidence="8">Heterokaryon incompatibility protein</fullName>
    </recommendedName>
</protein>
<evidence type="ECO:0000256" key="3">
    <source>
        <dbReference type="ARBA" id="ARBA00023002"/>
    </source>
</evidence>
<dbReference type="OrthoDB" id="420606at2759"/>
<dbReference type="PROSITE" id="PS51257">
    <property type="entry name" value="PROKAR_LIPOPROTEIN"/>
    <property type="match status" value="1"/>
</dbReference>
<feature type="domain" description="Heterokaryon incompatibility" evidence="5">
    <location>
        <begin position="491"/>
        <end position="638"/>
    </location>
</feature>
<evidence type="ECO:0000259" key="5">
    <source>
        <dbReference type="Pfam" id="PF06985"/>
    </source>
</evidence>
<dbReference type="Gene3D" id="3.50.50.60">
    <property type="entry name" value="FAD/NAD(P)-binding domain"/>
    <property type="match status" value="1"/>
</dbReference>
<evidence type="ECO:0000256" key="1">
    <source>
        <dbReference type="ARBA" id="ARBA00022630"/>
    </source>
</evidence>
<feature type="domain" description="FAD-binding" evidence="4">
    <location>
        <begin position="8"/>
        <end position="347"/>
    </location>
</feature>
<dbReference type="EMBL" id="JABEXW010000022">
    <property type="protein sequence ID" value="KAF4973369.1"/>
    <property type="molecule type" value="Genomic_DNA"/>
</dbReference>
<evidence type="ECO:0000313" key="7">
    <source>
        <dbReference type="Proteomes" id="UP000622797"/>
    </source>
</evidence>
<dbReference type="InterPro" id="IPR002938">
    <property type="entry name" value="FAD-bd"/>
</dbReference>